<name>A0ACB7RXF5_HYAAI</name>
<protein>
    <submittedName>
        <fullName evidence="1">Uncharacterized protein</fullName>
    </submittedName>
</protein>
<evidence type="ECO:0000313" key="2">
    <source>
        <dbReference type="Proteomes" id="UP000821845"/>
    </source>
</evidence>
<keyword evidence="2" id="KW-1185">Reference proteome</keyword>
<reference evidence="1" key="1">
    <citation type="submission" date="2020-05" db="EMBL/GenBank/DDBJ databases">
        <title>Large-scale comparative analyses of tick genomes elucidate their genetic diversity and vector capacities.</title>
        <authorList>
            <person name="Jia N."/>
            <person name="Wang J."/>
            <person name="Shi W."/>
            <person name="Du L."/>
            <person name="Sun Y."/>
            <person name="Zhan W."/>
            <person name="Jiang J."/>
            <person name="Wang Q."/>
            <person name="Zhang B."/>
            <person name="Ji P."/>
            <person name="Sakyi L.B."/>
            <person name="Cui X."/>
            <person name="Yuan T."/>
            <person name="Jiang B."/>
            <person name="Yang W."/>
            <person name="Lam T.T.-Y."/>
            <person name="Chang Q."/>
            <person name="Ding S."/>
            <person name="Wang X."/>
            <person name="Zhu J."/>
            <person name="Ruan X."/>
            <person name="Zhao L."/>
            <person name="Wei J."/>
            <person name="Que T."/>
            <person name="Du C."/>
            <person name="Cheng J."/>
            <person name="Dai P."/>
            <person name="Han X."/>
            <person name="Huang E."/>
            <person name="Gao Y."/>
            <person name="Liu J."/>
            <person name="Shao H."/>
            <person name="Ye R."/>
            <person name="Li L."/>
            <person name="Wei W."/>
            <person name="Wang X."/>
            <person name="Wang C."/>
            <person name="Yang T."/>
            <person name="Huo Q."/>
            <person name="Li W."/>
            <person name="Guo W."/>
            <person name="Chen H."/>
            <person name="Zhou L."/>
            <person name="Ni X."/>
            <person name="Tian J."/>
            <person name="Zhou Y."/>
            <person name="Sheng Y."/>
            <person name="Liu T."/>
            <person name="Pan Y."/>
            <person name="Xia L."/>
            <person name="Li J."/>
            <person name="Zhao F."/>
            <person name="Cao W."/>
        </authorList>
    </citation>
    <scope>NUCLEOTIDE SEQUENCE</scope>
    <source>
        <strain evidence="1">Hyas-2018</strain>
    </source>
</reference>
<dbReference type="EMBL" id="CM023486">
    <property type="protein sequence ID" value="KAH6927158.1"/>
    <property type="molecule type" value="Genomic_DNA"/>
</dbReference>
<organism evidence="1 2">
    <name type="scientific">Hyalomma asiaticum</name>
    <name type="common">Tick</name>
    <dbReference type="NCBI Taxonomy" id="266040"/>
    <lineage>
        <taxon>Eukaryota</taxon>
        <taxon>Metazoa</taxon>
        <taxon>Ecdysozoa</taxon>
        <taxon>Arthropoda</taxon>
        <taxon>Chelicerata</taxon>
        <taxon>Arachnida</taxon>
        <taxon>Acari</taxon>
        <taxon>Parasitiformes</taxon>
        <taxon>Ixodida</taxon>
        <taxon>Ixodoidea</taxon>
        <taxon>Ixodidae</taxon>
        <taxon>Hyalomminae</taxon>
        <taxon>Hyalomma</taxon>
    </lineage>
</organism>
<gene>
    <name evidence="1" type="ORF">HPB50_000086</name>
</gene>
<proteinExistence type="predicted"/>
<sequence length="196" mass="21848">MPPCKYLQWKREIWAVRRRYREAPLFRCWGALSDTAALVLGFIRGPDPGSRARLHYRSSSLASVFARLTFTLAQLSICSMIRIGIPSQPLRYVVVERLQDVRLPFGAYVLQPSDLRPAFDLAKAAPTSLMRRAVKVTGPALARELPVNGGASSRQEEAGSDTPEARFLEESFRTALSRRTSLAAAVPAHQTQIERP</sequence>
<comment type="caution">
    <text evidence="1">The sequence shown here is derived from an EMBL/GenBank/DDBJ whole genome shotgun (WGS) entry which is preliminary data.</text>
</comment>
<accession>A0ACB7RXF5</accession>
<evidence type="ECO:0000313" key="1">
    <source>
        <dbReference type="EMBL" id="KAH6927158.1"/>
    </source>
</evidence>
<dbReference type="Proteomes" id="UP000821845">
    <property type="component" value="Chromosome 6"/>
</dbReference>